<gene>
    <name evidence="1" type="ORF">CEP52_016845</name>
</gene>
<dbReference type="STRING" id="1325735.A0A428RZG1"/>
<dbReference type="Proteomes" id="UP000287144">
    <property type="component" value="Unassembled WGS sequence"/>
</dbReference>
<dbReference type="EMBL" id="NKCK01000397">
    <property type="protein sequence ID" value="RSL82930.1"/>
    <property type="molecule type" value="Genomic_DNA"/>
</dbReference>
<accession>A0A428RZG1</accession>
<comment type="caution">
    <text evidence="1">The sequence shown here is derived from an EMBL/GenBank/DDBJ whole genome shotgun (WGS) entry which is preliminary data.</text>
</comment>
<evidence type="ECO:0000313" key="1">
    <source>
        <dbReference type="EMBL" id="RSL82930.1"/>
    </source>
</evidence>
<proteinExistence type="predicted"/>
<protein>
    <submittedName>
        <fullName evidence="1">Uncharacterized protein</fullName>
    </submittedName>
</protein>
<organism evidence="1 2">
    <name type="scientific">Fusarium oligoseptatum</name>
    <dbReference type="NCBI Taxonomy" id="2604345"/>
    <lineage>
        <taxon>Eukaryota</taxon>
        <taxon>Fungi</taxon>
        <taxon>Dikarya</taxon>
        <taxon>Ascomycota</taxon>
        <taxon>Pezizomycotina</taxon>
        <taxon>Sordariomycetes</taxon>
        <taxon>Hypocreomycetidae</taxon>
        <taxon>Hypocreales</taxon>
        <taxon>Nectriaceae</taxon>
        <taxon>Fusarium</taxon>
        <taxon>Fusarium solani species complex</taxon>
    </lineage>
</organism>
<name>A0A428RZG1_9HYPO</name>
<evidence type="ECO:0000313" key="2">
    <source>
        <dbReference type="Proteomes" id="UP000287144"/>
    </source>
</evidence>
<dbReference type="AlphaFoldDB" id="A0A428RZG1"/>
<keyword evidence="2" id="KW-1185">Reference proteome</keyword>
<sequence>MRLCFPETRSFPGGESKAFIPYDNIADGAPESIFQSVCYEALEVTDTDIEMANGGRSSYNYLAIIAVAAQLPPAHLKPHGREGGVTELQGFQQRISKAERRAVIGGIAVV</sequence>
<reference evidence="1 2" key="1">
    <citation type="submission" date="2017-06" db="EMBL/GenBank/DDBJ databases">
        <title>Comparative genomic analysis of Ambrosia Fusariam Clade fungi.</title>
        <authorList>
            <person name="Stajich J.E."/>
            <person name="Carrillo J."/>
            <person name="Kijimoto T."/>
            <person name="Eskalen A."/>
            <person name="O'Donnell K."/>
            <person name="Kasson M."/>
        </authorList>
    </citation>
    <scope>NUCLEOTIDE SEQUENCE [LARGE SCALE GENOMIC DNA]</scope>
    <source>
        <strain evidence="1 2">NRRL62579</strain>
    </source>
</reference>